<dbReference type="GeneID" id="76336984"/>
<keyword evidence="9 12" id="KW-0406">Ion transport</keyword>
<protein>
    <recommendedName>
        <fullName evidence="12">ATP synthase complex subunit 8</fullName>
    </recommendedName>
</protein>
<dbReference type="Pfam" id="PF00895">
    <property type="entry name" value="ATP-synt_8"/>
    <property type="match status" value="1"/>
</dbReference>
<organism evidence="14">
    <name type="scientific">Mileewa amplimacula</name>
    <dbReference type="NCBI Taxonomy" id="2545674"/>
    <lineage>
        <taxon>Eukaryota</taxon>
        <taxon>Metazoa</taxon>
        <taxon>Ecdysozoa</taxon>
        <taxon>Arthropoda</taxon>
        <taxon>Hexapoda</taxon>
        <taxon>Insecta</taxon>
        <taxon>Pterygota</taxon>
        <taxon>Neoptera</taxon>
        <taxon>Paraneoptera</taxon>
        <taxon>Hemiptera</taxon>
        <taxon>Auchenorrhyncha</taxon>
        <taxon>Membracoidea</taxon>
        <taxon>Cicadellidae</taxon>
        <taxon>Cicadellinae</taxon>
        <taxon>Mileewini</taxon>
        <taxon>Mileewa</taxon>
    </lineage>
</organism>
<accession>A0A977XTA9</accession>
<keyword evidence="10 12" id="KW-0496">Mitochondrion</keyword>
<comment type="subunit">
    <text evidence="3">F-type ATPases have 2 components, CF(1) - the catalytic core - and CF(0) - the membrane proton channel.</text>
</comment>
<evidence type="ECO:0000256" key="3">
    <source>
        <dbReference type="ARBA" id="ARBA00011291"/>
    </source>
</evidence>
<comment type="similarity">
    <text evidence="2 12">Belongs to the ATPase protein 8 family.</text>
</comment>
<sequence length="50" mass="6156">MPQMSPIWWFSLMIMTIFMLMLINNLIYFNILNISIKKKETTTSKNNWKW</sequence>
<keyword evidence="5 12" id="KW-0138">CF(0)</keyword>
<evidence type="ECO:0000256" key="13">
    <source>
        <dbReference type="SAM" id="Phobius"/>
    </source>
</evidence>
<evidence type="ECO:0000256" key="7">
    <source>
        <dbReference type="ARBA" id="ARBA00022781"/>
    </source>
</evidence>
<evidence type="ECO:0000256" key="8">
    <source>
        <dbReference type="ARBA" id="ARBA00022989"/>
    </source>
</evidence>
<keyword evidence="11 13" id="KW-0472">Membrane</keyword>
<dbReference type="GO" id="GO:0015986">
    <property type="term" value="P:proton motive force-driven ATP synthesis"/>
    <property type="evidence" value="ECO:0007669"/>
    <property type="project" value="InterPro"/>
</dbReference>
<name>A0A977XTA9_9HEMI</name>
<evidence type="ECO:0000256" key="5">
    <source>
        <dbReference type="ARBA" id="ARBA00022547"/>
    </source>
</evidence>
<evidence type="ECO:0000256" key="11">
    <source>
        <dbReference type="ARBA" id="ARBA00023136"/>
    </source>
</evidence>
<evidence type="ECO:0000256" key="6">
    <source>
        <dbReference type="ARBA" id="ARBA00022692"/>
    </source>
</evidence>
<proteinExistence type="inferred from homology"/>
<dbReference type="EMBL" id="ON464174">
    <property type="protein sequence ID" value="UXX17569.1"/>
    <property type="molecule type" value="Genomic_DNA"/>
</dbReference>
<dbReference type="AlphaFoldDB" id="A0A977XTA9"/>
<gene>
    <name evidence="14" type="primary">ATP8</name>
</gene>
<comment type="subcellular location">
    <subcellularLocation>
        <location evidence="1 12">Mitochondrion membrane</location>
        <topology evidence="1 12">Single-pass membrane protein</topology>
    </subcellularLocation>
</comment>
<dbReference type="GO" id="GO:0031966">
    <property type="term" value="C:mitochondrial membrane"/>
    <property type="evidence" value="ECO:0007669"/>
    <property type="project" value="UniProtKB-SubCell"/>
</dbReference>
<dbReference type="GO" id="GO:0045259">
    <property type="term" value="C:proton-transporting ATP synthase complex"/>
    <property type="evidence" value="ECO:0007669"/>
    <property type="project" value="UniProtKB-KW"/>
</dbReference>
<evidence type="ECO:0000256" key="12">
    <source>
        <dbReference type="RuleBase" id="RU003661"/>
    </source>
</evidence>
<keyword evidence="8 13" id="KW-1133">Transmembrane helix</keyword>
<evidence type="ECO:0000313" key="14">
    <source>
        <dbReference type="EMBL" id="UXX17569.1"/>
    </source>
</evidence>
<evidence type="ECO:0000256" key="10">
    <source>
        <dbReference type="ARBA" id="ARBA00023128"/>
    </source>
</evidence>
<evidence type="ECO:0000256" key="9">
    <source>
        <dbReference type="ARBA" id="ARBA00023065"/>
    </source>
</evidence>
<keyword evidence="4 12" id="KW-0813">Transport</keyword>
<dbReference type="CTD" id="4509"/>
<dbReference type="RefSeq" id="YP_010531310.1">
    <property type="nucleotide sequence ID" value="NC_067808.1"/>
</dbReference>
<evidence type="ECO:0000256" key="1">
    <source>
        <dbReference type="ARBA" id="ARBA00004304"/>
    </source>
</evidence>
<keyword evidence="6 12" id="KW-0812">Transmembrane</keyword>
<feature type="transmembrane region" description="Helical" evidence="13">
    <location>
        <begin position="6"/>
        <end position="29"/>
    </location>
</feature>
<reference evidence="14" key="1">
    <citation type="submission" date="2022-05" db="EMBL/GenBank/DDBJ databases">
        <title>Characterization and Phylogenetic Implications of Newly Sequenced Mitogenomes of Five Processina and Mileewa Species from China (Hemiptera: Cicadellidae: Mileewinae).</title>
        <authorList>
            <person name="He H."/>
            <person name="Yang M."/>
        </authorList>
    </citation>
    <scope>NUCLEOTIDE SEQUENCE</scope>
</reference>
<keyword evidence="7 12" id="KW-0375">Hydrogen ion transport</keyword>
<dbReference type="InterPro" id="IPR001421">
    <property type="entry name" value="ATP8_metazoa"/>
</dbReference>
<geneLocation type="mitochondrion" evidence="14"/>
<dbReference type="GO" id="GO:0015078">
    <property type="term" value="F:proton transmembrane transporter activity"/>
    <property type="evidence" value="ECO:0007669"/>
    <property type="project" value="InterPro"/>
</dbReference>
<evidence type="ECO:0000256" key="4">
    <source>
        <dbReference type="ARBA" id="ARBA00022448"/>
    </source>
</evidence>
<evidence type="ECO:0000256" key="2">
    <source>
        <dbReference type="ARBA" id="ARBA00008892"/>
    </source>
</evidence>